<protein>
    <submittedName>
        <fullName evidence="4">T9SS type A sorting domain-containing protein</fullName>
    </submittedName>
</protein>
<dbReference type="Pfam" id="PF15899">
    <property type="entry name" value="BNR_6"/>
    <property type="match status" value="1"/>
</dbReference>
<dbReference type="GO" id="GO:0010411">
    <property type="term" value="P:xyloglucan metabolic process"/>
    <property type="evidence" value="ECO:0007669"/>
    <property type="project" value="TreeGrafter"/>
</dbReference>
<dbReference type="InterPro" id="IPR002860">
    <property type="entry name" value="BNR_rpt"/>
</dbReference>
<dbReference type="InterPro" id="IPR031778">
    <property type="entry name" value="Sortilin_N"/>
</dbReference>
<dbReference type="Pfam" id="PF18962">
    <property type="entry name" value="Por_Secre_tail"/>
    <property type="match status" value="1"/>
</dbReference>
<evidence type="ECO:0000259" key="3">
    <source>
        <dbReference type="Pfam" id="PF18962"/>
    </source>
</evidence>
<feature type="domain" description="Sortilin N-terminal" evidence="2">
    <location>
        <begin position="93"/>
        <end position="288"/>
    </location>
</feature>
<dbReference type="AlphaFoldDB" id="A0A832LJ42"/>
<evidence type="ECO:0000313" key="4">
    <source>
        <dbReference type="EMBL" id="HGT48844.1"/>
    </source>
</evidence>
<evidence type="ECO:0000259" key="2">
    <source>
        <dbReference type="Pfam" id="PF15902"/>
    </source>
</evidence>
<comment type="caution">
    <text evidence="4">The sequence shown here is derived from an EMBL/GenBank/DDBJ whole genome shotgun (WGS) entry which is preliminary data.</text>
</comment>
<dbReference type="EMBL" id="DSVI01000019">
    <property type="protein sequence ID" value="HGT48844.1"/>
    <property type="molecule type" value="Genomic_DNA"/>
</dbReference>
<organism evidence="4">
    <name type="scientific">Ignavibacterium album</name>
    <dbReference type="NCBI Taxonomy" id="591197"/>
    <lineage>
        <taxon>Bacteria</taxon>
        <taxon>Pseudomonadati</taxon>
        <taxon>Ignavibacteriota</taxon>
        <taxon>Ignavibacteria</taxon>
        <taxon>Ignavibacteriales</taxon>
        <taxon>Ignavibacteriaceae</taxon>
        <taxon>Ignavibacterium</taxon>
    </lineage>
</organism>
<dbReference type="InterPro" id="IPR026444">
    <property type="entry name" value="Secre_tail"/>
</dbReference>
<dbReference type="PANTHER" id="PTHR43739">
    <property type="entry name" value="XYLOGLUCANASE (EUROFUNG)"/>
    <property type="match status" value="1"/>
</dbReference>
<keyword evidence="1" id="KW-0677">Repeat</keyword>
<reference evidence="4" key="1">
    <citation type="journal article" date="2020" name="mSystems">
        <title>Genome- and Community-Level Interaction Insights into Carbon Utilization and Element Cycling Functions of Hydrothermarchaeota in Hydrothermal Sediment.</title>
        <authorList>
            <person name="Zhou Z."/>
            <person name="Liu Y."/>
            <person name="Xu W."/>
            <person name="Pan J."/>
            <person name="Luo Z.H."/>
            <person name="Li M."/>
        </authorList>
    </citation>
    <scope>NUCLEOTIDE SEQUENCE [LARGE SCALE GENOMIC DNA]</scope>
    <source>
        <strain evidence="4">SpSt-500</strain>
    </source>
</reference>
<name>A0A832LJ42_9BACT</name>
<dbReference type="NCBIfam" id="TIGR04183">
    <property type="entry name" value="Por_Secre_tail"/>
    <property type="match status" value="1"/>
</dbReference>
<sequence length="564" mass="63303">MFAGDGQYTQLYRSTDYGDNWVLSANLRPLVFATDSNNIVYAGTHYGLFATTDNGLTWAQNNFLSNIPVSSILIDSANNIYCGTGYYDNGNGVFYSTDGGNNWIQLGLEGKVVLSLAFDSQGNLYAGTKQDGLFKTTDFGQSWTQHKNGLYRKEVFRLKINQQDNIFIGSENEGVFRSTNNGNSFEQIGLPISRVKNIVFSGDSLIITSTPSGVQKYNRLTNMWTNIGLQNVEAVSITKSNYLFVATLDEGLFKSMDLGQTWQLTNLTKDTLMSVYNVLSINNDTLFALTEFNLRISFNGGQSWSIVPINTGFFSRGITANFNTIFVTGYGSTTDILYKSTNFGLSFDSVFSGFSLQPENNLIIAIENGFVFLGDSNIRGIMRSTNEGFSWEQVIFDKNIVSIFARTDGKIFAGSDSIYFSSDFGKTWTSFFQPIGNVNFVSDIKSLADKLYFGTYRTGLYEIEMITSVNYDENNLIKSYHLLQNYPNPFNPLTKIQFTIPKSEIVQIKVYDILGSEIKTLLNEYKQLGTYEVEFDAINLPSGVYFYRMISGSYTETKKMILLR</sequence>
<dbReference type="SUPFAM" id="SSF110296">
    <property type="entry name" value="Oligoxyloglucan reducing end-specific cellobiohydrolase"/>
    <property type="match status" value="2"/>
</dbReference>
<proteinExistence type="predicted"/>
<gene>
    <name evidence="4" type="ORF">ENS56_12475</name>
</gene>
<dbReference type="Gene3D" id="2.60.40.4070">
    <property type="match status" value="1"/>
</dbReference>
<dbReference type="Pfam" id="PF15902">
    <property type="entry name" value="Sortilin-Vps10"/>
    <property type="match status" value="1"/>
</dbReference>
<feature type="domain" description="Secretion system C-terminal sorting" evidence="3">
    <location>
        <begin position="486"/>
        <end position="561"/>
    </location>
</feature>
<dbReference type="InterPro" id="IPR052025">
    <property type="entry name" value="Xyloglucanase_GH74"/>
</dbReference>
<dbReference type="PANTHER" id="PTHR43739:SF5">
    <property type="entry name" value="EXO-ALPHA-SIALIDASE"/>
    <property type="match status" value="1"/>
</dbReference>
<dbReference type="InterPro" id="IPR015943">
    <property type="entry name" value="WD40/YVTN_repeat-like_dom_sf"/>
</dbReference>
<dbReference type="Gene3D" id="2.130.10.10">
    <property type="entry name" value="YVTN repeat-like/Quinoprotein amine dehydrogenase"/>
    <property type="match status" value="3"/>
</dbReference>
<evidence type="ECO:0000256" key="1">
    <source>
        <dbReference type="ARBA" id="ARBA00022737"/>
    </source>
</evidence>
<accession>A0A832LJ42</accession>